<comment type="caution">
    <text evidence="2">The sequence shown here is derived from an EMBL/GenBank/DDBJ whole genome shotgun (WGS) entry which is preliminary data.</text>
</comment>
<reference evidence="2 3" key="1">
    <citation type="journal article" date="2020" name="Microorganisms">
        <title>Osmotic Adaptation and Compatible Solute Biosynthesis of Phototrophic Bacteria as Revealed from Genome Analyses.</title>
        <authorList>
            <person name="Imhoff J.F."/>
            <person name="Rahn T."/>
            <person name="Kunzel S."/>
            <person name="Keller A."/>
            <person name="Neulinger S.C."/>
        </authorList>
    </citation>
    <scope>NUCLEOTIDE SEQUENCE [LARGE SCALE GENOMIC DNA]</scope>
    <source>
        <strain evidence="2 3">DSM 9895</strain>
    </source>
</reference>
<evidence type="ECO:0000313" key="3">
    <source>
        <dbReference type="Proteomes" id="UP001296873"/>
    </source>
</evidence>
<evidence type="ECO:0000313" key="2">
    <source>
        <dbReference type="EMBL" id="MBK1666701.1"/>
    </source>
</evidence>
<organism evidence="2 3">
    <name type="scientific">Rhodovibrio sodomensis</name>
    <dbReference type="NCBI Taxonomy" id="1088"/>
    <lineage>
        <taxon>Bacteria</taxon>
        <taxon>Pseudomonadati</taxon>
        <taxon>Pseudomonadota</taxon>
        <taxon>Alphaproteobacteria</taxon>
        <taxon>Rhodospirillales</taxon>
        <taxon>Rhodovibrionaceae</taxon>
        <taxon>Rhodovibrio</taxon>
    </lineage>
</organism>
<dbReference type="Proteomes" id="UP001296873">
    <property type="component" value="Unassembled WGS sequence"/>
</dbReference>
<accession>A0ABS1D9Q1</accession>
<keyword evidence="1" id="KW-1133">Transmembrane helix</keyword>
<protein>
    <submittedName>
        <fullName evidence="2">Uncharacterized protein</fullName>
    </submittedName>
</protein>
<feature type="transmembrane region" description="Helical" evidence="1">
    <location>
        <begin position="21"/>
        <end position="45"/>
    </location>
</feature>
<dbReference type="RefSeq" id="WP_200338756.1">
    <property type="nucleotide sequence ID" value="NZ_NRRL01000001.1"/>
</dbReference>
<gene>
    <name evidence="2" type="ORF">CKO28_01405</name>
</gene>
<proteinExistence type="predicted"/>
<keyword evidence="3" id="KW-1185">Reference proteome</keyword>
<dbReference type="EMBL" id="NRRL01000001">
    <property type="protein sequence ID" value="MBK1666701.1"/>
    <property type="molecule type" value="Genomic_DNA"/>
</dbReference>
<keyword evidence="1" id="KW-0812">Transmembrane</keyword>
<evidence type="ECO:0000256" key="1">
    <source>
        <dbReference type="SAM" id="Phobius"/>
    </source>
</evidence>
<sequence>MPLTRNASITAQASDDAPAQAVHWTLVLTSLIAGLALIVGFSVVASTALSHDPAPLAPITAT</sequence>
<name>A0ABS1D9Q1_9PROT</name>
<keyword evidence="1" id="KW-0472">Membrane</keyword>